<comment type="caution">
    <text evidence="10">The sequence shown here is derived from an EMBL/GenBank/DDBJ whole genome shotgun (WGS) entry which is preliminary data.</text>
</comment>
<evidence type="ECO:0000256" key="3">
    <source>
        <dbReference type="ARBA" id="ARBA00022692"/>
    </source>
</evidence>
<keyword evidence="5 8" id="KW-1133">Transmembrane helix</keyword>
<feature type="transmembrane region" description="Helical" evidence="8">
    <location>
        <begin position="63"/>
        <end position="83"/>
    </location>
</feature>
<sequence length="496" mass="52502">MSQLSQGHAEKTPPQHPPQHQPEASGLRRSMTSRHLVMIALGGVIGSGLFVSSGYTIAQAGPLGAVLAYTVGALVAYMVMSGLGELSARHPVAGGFHAHATRDLGPAWGFATAWLYWMCWAVALASEFTASGISMQRWFPEVPVWVWSLAFATLLFTLNAISSRVFAETEFWFSLIKVAAVLVVIVVGAATLIGLNPVSDAGPLGFANFRTGQGLFPMGFSGVLVTILAVFYAFSGTELIGVAAGEAKDPQRSIPRAIRTAVVRLAVFFIGAIVVIAAIVPFSEAGTDESPFVTVFDAAGLPGGADIMNFVIITALLSAGNSGLYSCSRMLHSMGLAGQAPKILSKTNRRAVPMLALSLSILGGLASLLSSVIAPGSLFLALVSISGFAVVAVWIVICASHLSFRRHHVRVYGNTTSLPYRAPWFPVLPIIALILLTISLIGVGFDPVQRPALWFGIPFTLACLGYYRWRHGPGVFSPQRGERELSHDTAGTSRAG</sequence>
<evidence type="ECO:0000256" key="6">
    <source>
        <dbReference type="ARBA" id="ARBA00023136"/>
    </source>
</evidence>
<evidence type="ECO:0000256" key="1">
    <source>
        <dbReference type="ARBA" id="ARBA00004141"/>
    </source>
</evidence>
<keyword evidence="4" id="KW-0029">Amino-acid transport</keyword>
<reference evidence="11" key="1">
    <citation type="journal article" date="2019" name="Int. J. Syst. Evol. Microbiol.">
        <title>The Global Catalogue of Microorganisms (GCM) 10K type strain sequencing project: providing services to taxonomists for standard genome sequencing and annotation.</title>
        <authorList>
            <consortium name="The Broad Institute Genomics Platform"/>
            <consortium name="The Broad Institute Genome Sequencing Center for Infectious Disease"/>
            <person name="Wu L."/>
            <person name="Ma J."/>
        </authorList>
    </citation>
    <scope>NUCLEOTIDE SEQUENCE [LARGE SCALE GENOMIC DNA]</scope>
    <source>
        <strain evidence="11">CGMCC 1.3685</strain>
    </source>
</reference>
<evidence type="ECO:0000256" key="8">
    <source>
        <dbReference type="SAM" id="Phobius"/>
    </source>
</evidence>
<dbReference type="InterPro" id="IPR004841">
    <property type="entry name" value="AA-permease/SLC12A_dom"/>
</dbReference>
<evidence type="ECO:0000313" key="10">
    <source>
        <dbReference type="EMBL" id="GGJ48571.1"/>
    </source>
</evidence>
<dbReference type="Gene3D" id="1.20.1740.10">
    <property type="entry name" value="Amino acid/polyamine transporter I"/>
    <property type="match status" value="1"/>
</dbReference>
<gene>
    <name evidence="10" type="ORF">GCM10007173_03950</name>
</gene>
<evidence type="ECO:0000259" key="9">
    <source>
        <dbReference type="Pfam" id="PF00324"/>
    </source>
</evidence>
<keyword evidence="3 8" id="KW-0812">Transmembrane</keyword>
<feature type="region of interest" description="Disordered" evidence="7">
    <location>
        <begin position="1"/>
        <end position="27"/>
    </location>
</feature>
<accession>A0ABQ2DA01</accession>
<protein>
    <submittedName>
        <fullName evidence="10">S-methylmethionine permease</fullName>
    </submittedName>
</protein>
<feature type="transmembrane region" description="Helical" evidence="8">
    <location>
        <begin position="307"/>
        <end position="331"/>
    </location>
</feature>
<proteinExistence type="predicted"/>
<feature type="transmembrane region" description="Helical" evidence="8">
    <location>
        <begin position="352"/>
        <end position="373"/>
    </location>
</feature>
<feature type="transmembrane region" description="Helical" evidence="8">
    <location>
        <begin position="424"/>
        <end position="445"/>
    </location>
</feature>
<feature type="transmembrane region" description="Helical" evidence="8">
    <location>
        <begin position="144"/>
        <end position="162"/>
    </location>
</feature>
<evidence type="ECO:0000256" key="5">
    <source>
        <dbReference type="ARBA" id="ARBA00022989"/>
    </source>
</evidence>
<keyword evidence="6 8" id="KW-0472">Membrane</keyword>
<dbReference type="EMBL" id="BMKX01000001">
    <property type="protein sequence ID" value="GGJ48571.1"/>
    <property type="molecule type" value="Genomic_DNA"/>
</dbReference>
<dbReference type="InterPro" id="IPR004840">
    <property type="entry name" value="Amino_acid_permease_CS"/>
</dbReference>
<dbReference type="PANTHER" id="PTHR43495:SF5">
    <property type="entry name" value="GAMMA-AMINOBUTYRIC ACID PERMEASE"/>
    <property type="match status" value="1"/>
</dbReference>
<feature type="transmembrane region" description="Helical" evidence="8">
    <location>
        <begin position="36"/>
        <end position="57"/>
    </location>
</feature>
<comment type="subcellular location">
    <subcellularLocation>
        <location evidence="1">Membrane</location>
        <topology evidence="1">Multi-pass membrane protein</topology>
    </subcellularLocation>
</comment>
<dbReference type="PROSITE" id="PS00218">
    <property type="entry name" value="AMINO_ACID_PERMEASE_1"/>
    <property type="match status" value="1"/>
</dbReference>
<name>A0ABQ2DA01_9MICC</name>
<keyword evidence="2" id="KW-0813">Transport</keyword>
<feature type="transmembrane region" description="Helical" evidence="8">
    <location>
        <begin position="261"/>
        <end position="282"/>
    </location>
</feature>
<dbReference type="GeneID" id="303302806"/>
<dbReference type="RefSeq" id="WP_188683278.1">
    <property type="nucleotide sequence ID" value="NZ_BMKX01000001.1"/>
</dbReference>
<evidence type="ECO:0000256" key="7">
    <source>
        <dbReference type="SAM" id="MobiDB-lite"/>
    </source>
</evidence>
<evidence type="ECO:0000256" key="4">
    <source>
        <dbReference type="ARBA" id="ARBA00022970"/>
    </source>
</evidence>
<evidence type="ECO:0000256" key="2">
    <source>
        <dbReference type="ARBA" id="ARBA00022448"/>
    </source>
</evidence>
<feature type="domain" description="Amino acid permease/ SLC12A" evidence="9">
    <location>
        <begin position="35"/>
        <end position="454"/>
    </location>
</feature>
<feature type="transmembrane region" description="Helical" evidence="8">
    <location>
        <begin position="174"/>
        <end position="195"/>
    </location>
</feature>
<evidence type="ECO:0000313" key="11">
    <source>
        <dbReference type="Proteomes" id="UP000606115"/>
    </source>
</evidence>
<keyword evidence="11" id="KW-1185">Reference proteome</keyword>
<dbReference type="PANTHER" id="PTHR43495">
    <property type="entry name" value="GABA PERMEASE"/>
    <property type="match status" value="1"/>
</dbReference>
<organism evidence="10 11">
    <name type="scientific">Glutamicibacter ardleyensis</name>
    <dbReference type="NCBI Taxonomy" id="225894"/>
    <lineage>
        <taxon>Bacteria</taxon>
        <taxon>Bacillati</taxon>
        <taxon>Actinomycetota</taxon>
        <taxon>Actinomycetes</taxon>
        <taxon>Micrococcales</taxon>
        <taxon>Micrococcaceae</taxon>
        <taxon>Glutamicibacter</taxon>
    </lineage>
</organism>
<dbReference type="Pfam" id="PF00324">
    <property type="entry name" value="AA_permease"/>
    <property type="match status" value="1"/>
</dbReference>
<feature type="transmembrane region" description="Helical" evidence="8">
    <location>
        <begin position="379"/>
        <end position="404"/>
    </location>
</feature>
<dbReference type="PIRSF" id="PIRSF006060">
    <property type="entry name" value="AA_transporter"/>
    <property type="match status" value="1"/>
</dbReference>
<feature type="transmembrane region" description="Helical" evidence="8">
    <location>
        <begin position="104"/>
        <end position="124"/>
    </location>
</feature>
<feature type="transmembrane region" description="Helical" evidence="8">
    <location>
        <begin position="215"/>
        <end position="240"/>
    </location>
</feature>
<dbReference type="Proteomes" id="UP000606115">
    <property type="component" value="Unassembled WGS sequence"/>
</dbReference>
<feature type="transmembrane region" description="Helical" evidence="8">
    <location>
        <begin position="451"/>
        <end position="469"/>
    </location>
</feature>